<evidence type="ECO:0000313" key="2">
    <source>
        <dbReference type="EMBL" id="KZT66628.1"/>
    </source>
</evidence>
<gene>
    <name evidence="2" type="ORF">DAEQUDRAFT_758629</name>
</gene>
<feature type="region of interest" description="Disordered" evidence="1">
    <location>
        <begin position="427"/>
        <end position="457"/>
    </location>
</feature>
<feature type="region of interest" description="Disordered" evidence="1">
    <location>
        <begin position="1"/>
        <end position="70"/>
    </location>
</feature>
<name>A0A165N7U1_9APHY</name>
<proteinExistence type="predicted"/>
<reference evidence="2 3" key="1">
    <citation type="journal article" date="2016" name="Mol. Biol. Evol.">
        <title>Comparative Genomics of Early-Diverging Mushroom-Forming Fungi Provides Insights into the Origins of Lignocellulose Decay Capabilities.</title>
        <authorList>
            <person name="Nagy L.G."/>
            <person name="Riley R."/>
            <person name="Tritt A."/>
            <person name="Adam C."/>
            <person name="Daum C."/>
            <person name="Floudas D."/>
            <person name="Sun H."/>
            <person name="Yadav J.S."/>
            <person name="Pangilinan J."/>
            <person name="Larsson K.H."/>
            <person name="Matsuura K."/>
            <person name="Barry K."/>
            <person name="Labutti K."/>
            <person name="Kuo R."/>
            <person name="Ohm R.A."/>
            <person name="Bhattacharya S.S."/>
            <person name="Shirouzu T."/>
            <person name="Yoshinaga Y."/>
            <person name="Martin F.M."/>
            <person name="Grigoriev I.V."/>
            <person name="Hibbett D.S."/>
        </authorList>
    </citation>
    <scope>NUCLEOTIDE SEQUENCE [LARGE SCALE GENOMIC DNA]</scope>
    <source>
        <strain evidence="2 3">L-15889</strain>
    </source>
</reference>
<sequence length="687" mass="73412">MNSLFASNRILPTLKRRSRGHSKSDVHTTPTRGTSLDILPELEEEEAQPRPSCSSTHSMPAHARNHSATPSHLCVNIDDAAERKRSSRRVVLTGVEGLTFDDFFPASCAPKPPRPAPAPPLYDAEVNNTSSPSSESPLDSIDLRFSGLGISLNFPSPPLERVSINASPSQSPLAARRRGHSPTSSISSTVTSTTSSSSGFGSPRPRRALATPPTSDDDSLPTTPTRPHLLRAPTCKSHRASIFFAKSMPDLSKPSEESDVESDVDSDVEWYARDISDVVTLAMPFPLSFPVALAAPGSKDPKARPDSIMPVKRARYSKPLPTVPRLSVQTPDGDAFEKTSPSAQLDPTFAQARRRRSFLIPDRPPPPPPIRITTCALSSSSPPLTSSLSPTATEMEARTEELLAELASAALNSGFLGTGLAVPSTPGSWSAGTAPTTPTSAFVVPNSASSMRPPPRMSLPRDIWDEITEDEPALPDLVVDSSVSSENEIPTTPQSVSVYSQLSSNNGSRGLGSSSPVSSFSFDVDVSLVDGSVPVAEDANVDLPAAPDSPDAQAFEPERVLRSRWSSSTLGSQMQVERESFGWISRLTLSPTKKASRKTAPPASPSPKSPTKSMSAFALQSPKSPTRPANPKRYGYVDASAYAHHRGLERRGSRASRLSESSADSGCSSRSDGLRRKPIPVEMFLRS</sequence>
<feature type="region of interest" description="Disordered" evidence="1">
    <location>
        <begin position="110"/>
        <end position="138"/>
    </location>
</feature>
<dbReference type="EMBL" id="KV429086">
    <property type="protein sequence ID" value="KZT66628.1"/>
    <property type="molecule type" value="Genomic_DNA"/>
</dbReference>
<accession>A0A165N7U1</accession>
<feature type="compositionally biased region" description="Low complexity" evidence="1">
    <location>
        <begin position="181"/>
        <end position="227"/>
    </location>
</feature>
<evidence type="ECO:0000256" key="1">
    <source>
        <dbReference type="SAM" id="MobiDB-lite"/>
    </source>
</evidence>
<feature type="compositionally biased region" description="Pro residues" evidence="1">
    <location>
        <begin position="110"/>
        <end position="120"/>
    </location>
</feature>
<feature type="compositionally biased region" description="Polar residues" evidence="1">
    <location>
        <begin position="486"/>
        <end position="499"/>
    </location>
</feature>
<evidence type="ECO:0000313" key="3">
    <source>
        <dbReference type="Proteomes" id="UP000076727"/>
    </source>
</evidence>
<dbReference type="OrthoDB" id="2692698at2759"/>
<dbReference type="AlphaFoldDB" id="A0A165N7U1"/>
<feature type="region of interest" description="Disordered" evidence="1">
    <location>
        <begin position="156"/>
        <end position="232"/>
    </location>
</feature>
<dbReference type="Proteomes" id="UP000076727">
    <property type="component" value="Unassembled WGS sequence"/>
</dbReference>
<keyword evidence="3" id="KW-1185">Reference proteome</keyword>
<feature type="compositionally biased region" description="Low complexity" evidence="1">
    <location>
        <begin position="500"/>
        <end position="516"/>
    </location>
</feature>
<feature type="region of interest" description="Disordered" evidence="1">
    <location>
        <begin position="322"/>
        <end position="342"/>
    </location>
</feature>
<feature type="region of interest" description="Disordered" evidence="1">
    <location>
        <begin position="481"/>
        <end position="516"/>
    </location>
</feature>
<organism evidence="2 3">
    <name type="scientific">Daedalea quercina L-15889</name>
    <dbReference type="NCBI Taxonomy" id="1314783"/>
    <lineage>
        <taxon>Eukaryota</taxon>
        <taxon>Fungi</taxon>
        <taxon>Dikarya</taxon>
        <taxon>Basidiomycota</taxon>
        <taxon>Agaricomycotina</taxon>
        <taxon>Agaricomycetes</taxon>
        <taxon>Polyporales</taxon>
        <taxon>Fomitopsis</taxon>
    </lineage>
</organism>
<feature type="compositionally biased region" description="Low complexity" evidence="1">
    <location>
        <begin position="430"/>
        <end position="451"/>
    </location>
</feature>
<protein>
    <submittedName>
        <fullName evidence="2">Uncharacterized protein</fullName>
    </submittedName>
</protein>
<feature type="compositionally biased region" description="Low complexity" evidence="1">
    <location>
        <begin position="659"/>
        <end position="671"/>
    </location>
</feature>
<feature type="region of interest" description="Disordered" evidence="1">
    <location>
        <begin position="592"/>
        <end position="687"/>
    </location>
</feature>